<keyword evidence="4" id="KW-1185">Reference proteome</keyword>
<dbReference type="Pfam" id="PF00481">
    <property type="entry name" value="PP2C"/>
    <property type="match status" value="1"/>
</dbReference>
<reference evidence="3" key="1">
    <citation type="journal article" date="2019" name="Plant J.">
        <title>Chlorella vulgaris genome assembly and annotation reveals the molecular basis for metabolic acclimation to high light conditions.</title>
        <authorList>
            <person name="Cecchin M."/>
            <person name="Marcolungo L."/>
            <person name="Rossato M."/>
            <person name="Girolomoni L."/>
            <person name="Cosentino E."/>
            <person name="Cuine S."/>
            <person name="Li-Beisson Y."/>
            <person name="Delledonne M."/>
            <person name="Ballottari M."/>
        </authorList>
    </citation>
    <scope>NUCLEOTIDE SEQUENCE</scope>
    <source>
        <strain evidence="3">211/11P</strain>
    </source>
</reference>
<reference evidence="3" key="2">
    <citation type="submission" date="2020-11" db="EMBL/GenBank/DDBJ databases">
        <authorList>
            <person name="Cecchin M."/>
            <person name="Marcolungo L."/>
            <person name="Rossato M."/>
            <person name="Girolomoni L."/>
            <person name="Cosentino E."/>
            <person name="Cuine S."/>
            <person name="Li-Beisson Y."/>
            <person name="Delledonne M."/>
            <person name="Ballottari M."/>
        </authorList>
    </citation>
    <scope>NUCLEOTIDE SEQUENCE</scope>
    <source>
        <strain evidence="3">211/11P</strain>
        <tissue evidence="3">Whole cell</tissue>
    </source>
</reference>
<feature type="domain" description="PPM-type phosphatase" evidence="2">
    <location>
        <begin position="91"/>
        <end position="376"/>
    </location>
</feature>
<evidence type="ECO:0000313" key="4">
    <source>
        <dbReference type="Proteomes" id="UP001055712"/>
    </source>
</evidence>
<dbReference type="SMART" id="SM00332">
    <property type="entry name" value="PP2Cc"/>
    <property type="match status" value="1"/>
</dbReference>
<dbReference type="InterPro" id="IPR015655">
    <property type="entry name" value="PP2C"/>
</dbReference>
<dbReference type="InterPro" id="IPR001932">
    <property type="entry name" value="PPM-type_phosphatase-like_dom"/>
</dbReference>
<sequence length="379" mass="39796">MAAPGASASAGSASSAQAVQAERKVTWSKGDSDNAAGNLAASLNEKLTISQGMRPGRLQPDSPGIKAARGSSKGGAEAGQAAQPPQALTVHIGVADEQGVRDHMEDRHCVIADFYPHGSDPSVPRQFAGVFDGHSSHRGSEHAARRVHEFVAARPAIKTCTGAASDQDSVTAALKQAFELVDREIVQAAVEGGRRYGTTAVCALRVAGTVYVAHAGDSRAVLCRDGRAIALTRDHKPASVVKERQRIEAQGGQIAYAADRVHSNPEGQRHTRLNMSRALGDPDFKQPRRLVEAEPDVARVELRPRSDAFMVLGSDGLFDVVSAQEVVETASQALADATAKGSGLSAAVAKAAADKLVTKAMKEGTNDNVTALIMLFDWD</sequence>
<name>A0A9D4Z3B4_CHLVU</name>
<protein>
    <recommendedName>
        <fullName evidence="2">PPM-type phosphatase domain-containing protein</fullName>
    </recommendedName>
</protein>
<evidence type="ECO:0000259" key="2">
    <source>
        <dbReference type="PROSITE" id="PS51746"/>
    </source>
</evidence>
<dbReference type="CDD" id="cd00143">
    <property type="entry name" value="PP2Cc"/>
    <property type="match status" value="1"/>
</dbReference>
<comment type="caution">
    <text evidence="3">The sequence shown here is derived from an EMBL/GenBank/DDBJ whole genome shotgun (WGS) entry which is preliminary data.</text>
</comment>
<feature type="compositionally biased region" description="Low complexity" evidence="1">
    <location>
        <begin position="1"/>
        <end position="20"/>
    </location>
</feature>
<dbReference type="PROSITE" id="PS51746">
    <property type="entry name" value="PPM_2"/>
    <property type="match status" value="1"/>
</dbReference>
<dbReference type="GO" id="GO:0004722">
    <property type="term" value="F:protein serine/threonine phosphatase activity"/>
    <property type="evidence" value="ECO:0007669"/>
    <property type="project" value="InterPro"/>
</dbReference>
<evidence type="ECO:0000313" key="3">
    <source>
        <dbReference type="EMBL" id="KAI3439072.1"/>
    </source>
</evidence>
<dbReference type="PANTHER" id="PTHR13832">
    <property type="entry name" value="PROTEIN PHOSPHATASE 2C"/>
    <property type="match status" value="1"/>
</dbReference>
<organism evidence="3 4">
    <name type="scientific">Chlorella vulgaris</name>
    <name type="common">Green alga</name>
    <dbReference type="NCBI Taxonomy" id="3077"/>
    <lineage>
        <taxon>Eukaryota</taxon>
        <taxon>Viridiplantae</taxon>
        <taxon>Chlorophyta</taxon>
        <taxon>core chlorophytes</taxon>
        <taxon>Trebouxiophyceae</taxon>
        <taxon>Chlorellales</taxon>
        <taxon>Chlorellaceae</taxon>
        <taxon>Chlorella clade</taxon>
        <taxon>Chlorella</taxon>
    </lineage>
</organism>
<dbReference type="SMART" id="SM00331">
    <property type="entry name" value="PP2C_SIG"/>
    <property type="match status" value="1"/>
</dbReference>
<dbReference type="Gene3D" id="3.60.40.10">
    <property type="entry name" value="PPM-type phosphatase domain"/>
    <property type="match status" value="1"/>
</dbReference>
<feature type="region of interest" description="Disordered" evidence="1">
    <location>
        <begin position="1"/>
        <end position="86"/>
    </location>
</feature>
<dbReference type="OrthoDB" id="10264738at2759"/>
<dbReference type="EMBL" id="SIDB01000001">
    <property type="protein sequence ID" value="KAI3439072.1"/>
    <property type="molecule type" value="Genomic_DNA"/>
</dbReference>
<dbReference type="InterPro" id="IPR036457">
    <property type="entry name" value="PPM-type-like_dom_sf"/>
</dbReference>
<dbReference type="PANTHER" id="PTHR13832:SF827">
    <property type="entry name" value="PROTEIN PHOSPHATASE 1L"/>
    <property type="match status" value="1"/>
</dbReference>
<evidence type="ECO:0000256" key="1">
    <source>
        <dbReference type="SAM" id="MobiDB-lite"/>
    </source>
</evidence>
<dbReference type="AlphaFoldDB" id="A0A9D4Z3B4"/>
<proteinExistence type="predicted"/>
<gene>
    <name evidence="3" type="ORF">D9Q98_001482</name>
</gene>
<dbReference type="Proteomes" id="UP001055712">
    <property type="component" value="Unassembled WGS sequence"/>
</dbReference>
<dbReference type="SUPFAM" id="SSF81606">
    <property type="entry name" value="PP2C-like"/>
    <property type="match status" value="1"/>
</dbReference>
<accession>A0A9D4Z3B4</accession>